<dbReference type="PIRSF" id="PIRSF002070">
    <property type="entry name" value="SSB"/>
    <property type="match status" value="1"/>
</dbReference>
<gene>
    <name evidence="5" type="primary">ssb_5</name>
    <name evidence="5" type="ORF">ERS852580_03173</name>
    <name evidence="6" type="ORF">FYL37_10175</name>
</gene>
<dbReference type="GO" id="GO:0006260">
    <property type="term" value="P:DNA replication"/>
    <property type="evidence" value="ECO:0007669"/>
    <property type="project" value="InterPro"/>
</dbReference>
<dbReference type="GO" id="GO:0009295">
    <property type="term" value="C:nucleoid"/>
    <property type="evidence" value="ECO:0007669"/>
    <property type="project" value="TreeGrafter"/>
</dbReference>
<dbReference type="OrthoDB" id="9809878at2"/>
<reference evidence="6 8" key="2">
    <citation type="submission" date="2019-08" db="EMBL/GenBank/DDBJ databases">
        <authorList>
            <person name="Duncan S."/>
            <person name="Walker A."/>
        </authorList>
    </citation>
    <scope>NUCLEOTIDE SEQUENCE [LARGE SCALE GENOMIC DNA]</scope>
    <source>
        <strain evidence="6 8">L2-21</strain>
    </source>
</reference>
<evidence type="ECO:0000256" key="4">
    <source>
        <dbReference type="SAM" id="MobiDB-lite"/>
    </source>
</evidence>
<dbReference type="PANTHER" id="PTHR10302">
    <property type="entry name" value="SINGLE-STRANDED DNA-BINDING PROTEIN"/>
    <property type="match status" value="1"/>
</dbReference>
<evidence type="ECO:0000313" key="8">
    <source>
        <dbReference type="Proteomes" id="UP000324325"/>
    </source>
</evidence>
<protein>
    <recommendedName>
        <fullName evidence="2 3">Single-stranded DNA-binding protein</fullName>
        <shortName evidence="2">SSB</shortName>
    </recommendedName>
</protein>
<feature type="region of interest" description="Disordered" evidence="4">
    <location>
        <begin position="106"/>
        <end position="132"/>
    </location>
</feature>
<dbReference type="HAMAP" id="MF_00984">
    <property type="entry name" value="SSB"/>
    <property type="match status" value="1"/>
</dbReference>
<evidence type="ECO:0000313" key="7">
    <source>
        <dbReference type="Proteomes" id="UP000095673"/>
    </source>
</evidence>
<reference evidence="5 7" key="1">
    <citation type="submission" date="2015-09" db="EMBL/GenBank/DDBJ databases">
        <authorList>
            <consortium name="Pathogen Informatics"/>
        </authorList>
    </citation>
    <scope>NUCLEOTIDE SEQUENCE [LARGE SCALE GENOMIC DNA]</scope>
    <source>
        <strain evidence="5 7">2789STDY5834968</strain>
    </source>
</reference>
<dbReference type="InterPro" id="IPR011344">
    <property type="entry name" value="ssDNA-bd"/>
</dbReference>
<dbReference type="Gene3D" id="2.40.50.140">
    <property type="entry name" value="Nucleic acid-binding proteins"/>
    <property type="match status" value="1"/>
</dbReference>
<name>A0A173VJN5_9FIRM</name>
<dbReference type="Proteomes" id="UP000095673">
    <property type="component" value="Unassembled WGS sequence"/>
</dbReference>
<evidence type="ECO:0000256" key="1">
    <source>
        <dbReference type="ARBA" id="ARBA00023125"/>
    </source>
</evidence>
<dbReference type="PROSITE" id="PS50935">
    <property type="entry name" value="SSB"/>
    <property type="match status" value="1"/>
</dbReference>
<evidence type="ECO:0000256" key="2">
    <source>
        <dbReference type="HAMAP-Rule" id="MF_00984"/>
    </source>
</evidence>
<dbReference type="NCBIfam" id="TIGR00621">
    <property type="entry name" value="ssb"/>
    <property type="match status" value="1"/>
</dbReference>
<comment type="subunit">
    <text evidence="2">Homotetramer.</text>
</comment>
<comment type="caution">
    <text evidence="2">Lacks conserved residue(s) required for the propagation of feature annotation.</text>
</comment>
<dbReference type="EMBL" id="CYXM01000021">
    <property type="protein sequence ID" value="CUN27629.1"/>
    <property type="molecule type" value="Genomic_DNA"/>
</dbReference>
<evidence type="ECO:0000313" key="5">
    <source>
        <dbReference type="EMBL" id="CUN27629.1"/>
    </source>
</evidence>
<dbReference type="RefSeq" id="WP_055238695.1">
    <property type="nucleotide sequence ID" value="NZ_CYXM01000021.1"/>
</dbReference>
<feature type="compositionally biased region" description="Basic and acidic residues" evidence="4">
    <location>
        <begin position="106"/>
        <end position="117"/>
    </location>
</feature>
<evidence type="ECO:0000256" key="3">
    <source>
        <dbReference type="PIRNR" id="PIRNR002070"/>
    </source>
</evidence>
<keyword evidence="1 2" id="KW-0238">DNA-binding</keyword>
<dbReference type="InterPro" id="IPR012340">
    <property type="entry name" value="NA-bd_OB-fold"/>
</dbReference>
<dbReference type="CDD" id="cd04496">
    <property type="entry name" value="SSB_OBF"/>
    <property type="match status" value="1"/>
</dbReference>
<dbReference type="GO" id="GO:0003697">
    <property type="term" value="F:single-stranded DNA binding"/>
    <property type="evidence" value="ECO:0007669"/>
    <property type="project" value="UniProtKB-UniRule"/>
</dbReference>
<dbReference type="PANTHER" id="PTHR10302:SF27">
    <property type="entry name" value="SINGLE-STRANDED DNA-BINDING PROTEIN"/>
    <property type="match status" value="1"/>
</dbReference>
<accession>A0A173VJN5</accession>
<evidence type="ECO:0000313" key="6">
    <source>
        <dbReference type="EMBL" id="TYL57108.1"/>
    </source>
</evidence>
<dbReference type="Proteomes" id="UP000324325">
    <property type="component" value="Unassembled WGS sequence"/>
</dbReference>
<dbReference type="SUPFAM" id="SSF50249">
    <property type="entry name" value="Nucleic acid-binding proteins"/>
    <property type="match status" value="1"/>
</dbReference>
<dbReference type="AlphaFoldDB" id="A0A173VJN5"/>
<sequence>MNKVILMGRLTKAPEIKDLQDDNKTAMARYTLAVERRYGKDREREADFISCVTFGKNAEFAEIYLKKGTKIVISGRIRTGSYTDSEGVKRYSSNVVVEEHFFAESKKASDTNPKDENDGFMSVPEDAELPFE</sequence>
<proteinExistence type="inferred from homology"/>
<dbReference type="EMBL" id="VSTG01000013">
    <property type="protein sequence ID" value="TYL57108.1"/>
    <property type="molecule type" value="Genomic_DNA"/>
</dbReference>
<reference evidence="6 8" key="3">
    <citation type="submission" date="2019-09" db="EMBL/GenBank/DDBJ databases">
        <title>Strain-level analysis of Eubacterium rectale using genomes from metagenomes.</title>
        <authorList>
            <person name="Karcher N."/>
            <person name="Segata N."/>
        </authorList>
    </citation>
    <scope>NUCLEOTIDE SEQUENCE [LARGE SCALE GENOMIC DNA]</scope>
    <source>
        <strain evidence="6 8">L2-21</strain>
    </source>
</reference>
<organism evidence="5 7">
    <name type="scientific">Agathobacter rectalis</name>
    <dbReference type="NCBI Taxonomy" id="39491"/>
    <lineage>
        <taxon>Bacteria</taxon>
        <taxon>Bacillati</taxon>
        <taxon>Bacillota</taxon>
        <taxon>Clostridia</taxon>
        <taxon>Lachnospirales</taxon>
        <taxon>Lachnospiraceae</taxon>
        <taxon>Agathobacter</taxon>
    </lineage>
</organism>
<dbReference type="Pfam" id="PF00436">
    <property type="entry name" value="SSB"/>
    <property type="match status" value="1"/>
</dbReference>
<dbReference type="InterPro" id="IPR000424">
    <property type="entry name" value="Primosome_PriB/ssb"/>
</dbReference>